<proteinExistence type="predicted"/>
<dbReference type="Pfam" id="PF00107">
    <property type="entry name" value="ADH_zinc_N"/>
    <property type="match status" value="1"/>
</dbReference>
<evidence type="ECO:0000256" key="2">
    <source>
        <dbReference type="ARBA" id="ARBA00023002"/>
    </source>
</evidence>
<name>A0A101NQD5_9ACTN</name>
<dbReference type="GO" id="GO:0070402">
    <property type="term" value="F:NADPH binding"/>
    <property type="evidence" value="ECO:0007669"/>
    <property type="project" value="TreeGrafter"/>
</dbReference>
<gene>
    <name evidence="4" type="ORF">AQI88_07670</name>
</gene>
<dbReference type="EMBL" id="LMWL01000010">
    <property type="protein sequence ID" value="KUM97451.1"/>
    <property type="molecule type" value="Genomic_DNA"/>
</dbReference>
<dbReference type="AlphaFoldDB" id="A0A101NQD5"/>
<keyword evidence="2" id="KW-0560">Oxidoreductase</keyword>
<accession>A0A101NQD5</accession>
<dbReference type="Pfam" id="PF08240">
    <property type="entry name" value="ADH_N"/>
    <property type="match status" value="1"/>
</dbReference>
<dbReference type="OrthoDB" id="9792162at2"/>
<dbReference type="Gene3D" id="3.40.50.720">
    <property type="entry name" value="NAD(P)-binding Rossmann-like Domain"/>
    <property type="match status" value="1"/>
</dbReference>
<dbReference type="InterPro" id="IPR011032">
    <property type="entry name" value="GroES-like_sf"/>
</dbReference>
<keyword evidence="5" id="KW-1185">Reference proteome</keyword>
<protein>
    <submittedName>
        <fullName evidence="4">NADPH:quinone reductase</fullName>
    </submittedName>
</protein>
<dbReference type="CDD" id="cd08268">
    <property type="entry name" value="MDR2"/>
    <property type="match status" value="1"/>
</dbReference>
<evidence type="ECO:0000259" key="3">
    <source>
        <dbReference type="SMART" id="SM00829"/>
    </source>
</evidence>
<dbReference type="STRING" id="67285.AQI88_07670"/>
<dbReference type="RefSeq" id="WP_066994000.1">
    <property type="nucleotide sequence ID" value="NZ_BNDU01000004.1"/>
</dbReference>
<feature type="domain" description="Enoyl reductase (ER)" evidence="3">
    <location>
        <begin position="11"/>
        <end position="326"/>
    </location>
</feature>
<dbReference type="SUPFAM" id="SSF50129">
    <property type="entry name" value="GroES-like"/>
    <property type="match status" value="1"/>
</dbReference>
<dbReference type="PANTHER" id="PTHR48106">
    <property type="entry name" value="QUINONE OXIDOREDUCTASE PIG3-RELATED"/>
    <property type="match status" value="1"/>
</dbReference>
<reference evidence="4 5" key="1">
    <citation type="submission" date="2015-10" db="EMBL/GenBank/DDBJ databases">
        <title>Draft genome sequence of Streptomyces cellostaticus DSM 40189, type strain for the species Streptomyces cellostaticus.</title>
        <authorList>
            <person name="Ruckert C."/>
            <person name="Winkler A."/>
            <person name="Kalinowski J."/>
            <person name="Kampfer P."/>
            <person name="Glaeser S."/>
        </authorList>
    </citation>
    <scope>NUCLEOTIDE SEQUENCE [LARGE SCALE GENOMIC DNA]</scope>
    <source>
        <strain evidence="4 5">DSM 40189</strain>
    </source>
</reference>
<dbReference type="SMART" id="SM00829">
    <property type="entry name" value="PKS_ER"/>
    <property type="match status" value="1"/>
</dbReference>
<comment type="caution">
    <text evidence="4">The sequence shown here is derived from an EMBL/GenBank/DDBJ whole genome shotgun (WGS) entry which is preliminary data.</text>
</comment>
<sequence>MARLVQFDRLGGPEVLTLRDVEVGAPGAGEVRIRVDAIGLNRAEIMYRQGGYFYQPVFPSTLGYEAAGVIEAVGEGVDGFAEGDLVAVVPAFLQSEYGTYGDHVVIPASAVVPRPVDVDPVQAAAVWMAYITAYGPLAESGQVRPGDYVLITAASSSVGLAAIQVARHVGAIPIATTRGAGKKQALLDAGAAHVVVTDDEDLPARVKEITGGEGVRLAFDPIAGPGVETIAQAITPGGSLVVYGALDPRPTPLPNAGSFPALTSSTYTLFEITTNPERLRRAVAFVGAGLASGSFTPVVDRTFDLADIAEAHRYMEANGQVGKIVVTVTHEDGASS</sequence>
<evidence type="ECO:0000313" key="5">
    <source>
        <dbReference type="Proteomes" id="UP000054241"/>
    </source>
</evidence>
<dbReference type="InterPro" id="IPR013149">
    <property type="entry name" value="ADH-like_C"/>
</dbReference>
<dbReference type="Gene3D" id="3.90.180.10">
    <property type="entry name" value="Medium-chain alcohol dehydrogenases, catalytic domain"/>
    <property type="match status" value="1"/>
</dbReference>
<dbReference type="InterPro" id="IPR013154">
    <property type="entry name" value="ADH-like_N"/>
</dbReference>
<evidence type="ECO:0000256" key="1">
    <source>
        <dbReference type="ARBA" id="ARBA00022857"/>
    </source>
</evidence>
<dbReference type="InterPro" id="IPR036291">
    <property type="entry name" value="NAD(P)-bd_dom_sf"/>
</dbReference>
<dbReference type="InterPro" id="IPR020843">
    <property type="entry name" value="ER"/>
</dbReference>
<keyword evidence="1" id="KW-0521">NADP</keyword>
<dbReference type="SUPFAM" id="SSF51735">
    <property type="entry name" value="NAD(P)-binding Rossmann-fold domains"/>
    <property type="match status" value="1"/>
</dbReference>
<organism evidence="4 5">
    <name type="scientific">Streptomyces cellostaticus</name>
    <dbReference type="NCBI Taxonomy" id="67285"/>
    <lineage>
        <taxon>Bacteria</taxon>
        <taxon>Bacillati</taxon>
        <taxon>Actinomycetota</taxon>
        <taxon>Actinomycetes</taxon>
        <taxon>Kitasatosporales</taxon>
        <taxon>Streptomycetaceae</taxon>
        <taxon>Streptomyces</taxon>
    </lineage>
</organism>
<dbReference type="PANTHER" id="PTHR48106:SF5">
    <property type="entry name" value="ZINC-CONTAINING ALCOHOL DEHYDROGENASE"/>
    <property type="match status" value="1"/>
</dbReference>
<dbReference type="Proteomes" id="UP000054241">
    <property type="component" value="Unassembled WGS sequence"/>
</dbReference>
<evidence type="ECO:0000313" key="4">
    <source>
        <dbReference type="EMBL" id="KUM97451.1"/>
    </source>
</evidence>
<dbReference type="GO" id="GO:0016651">
    <property type="term" value="F:oxidoreductase activity, acting on NAD(P)H"/>
    <property type="evidence" value="ECO:0007669"/>
    <property type="project" value="TreeGrafter"/>
</dbReference>